<evidence type="ECO:0000313" key="12">
    <source>
        <dbReference type="Proteomes" id="UP000292855"/>
    </source>
</evidence>
<dbReference type="Proteomes" id="UP000292855">
    <property type="component" value="Unassembled WGS sequence"/>
</dbReference>
<dbReference type="InterPro" id="IPR011110">
    <property type="entry name" value="Reg_prop"/>
</dbReference>
<dbReference type="GO" id="GO:0043565">
    <property type="term" value="F:sequence-specific DNA binding"/>
    <property type="evidence" value="ECO:0007669"/>
    <property type="project" value="InterPro"/>
</dbReference>
<dbReference type="SUPFAM" id="SSF52172">
    <property type="entry name" value="CheY-like"/>
    <property type="match status" value="1"/>
</dbReference>
<dbReference type="Pfam" id="PF12833">
    <property type="entry name" value="HTH_18"/>
    <property type="match status" value="1"/>
</dbReference>
<dbReference type="PRINTS" id="PR00344">
    <property type="entry name" value="BCTRLSENSOR"/>
</dbReference>
<feature type="domain" description="Histidine kinase" evidence="9">
    <location>
        <begin position="938"/>
        <end position="1151"/>
    </location>
</feature>
<dbReference type="InterPro" id="IPR009057">
    <property type="entry name" value="Homeodomain-like_sf"/>
</dbReference>
<evidence type="ECO:0000256" key="1">
    <source>
        <dbReference type="ARBA" id="ARBA00000085"/>
    </source>
</evidence>
<evidence type="ECO:0000259" key="9">
    <source>
        <dbReference type="PROSITE" id="PS50109"/>
    </source>
</evidence>
<dbReference type="Gene3D" id="2.130.10.10">
    <property type="entry name" value="YVTN repeat-like/Quinoprotein amine dehydrogenase"/>
    <property type="match status" value="3"/>
</dbReference>
<dbReference type="InterPro" id="IPR003661">
    <property type="entry name" value="HisK_dim/P_dom"/>
</dbReference>
<dbReference type="Gene3D" id="3.40.50.2300">
    <property type="match status" value="1"/>
</dbReference>
<dbReference type="FunFam" id="1.10.287.130:FF:000045">
    <property type="entry name" value="Two-component system sensor histidine kinase/response regulator"/>
    <property type="match status" value="1"/>
</dbReference>
<dbReference type="OrthoDB" id="1108380at2"/>
<evidence type="ECO:0000313" key="11">
    <source>
        <dbReference type="EMBL" id="RZF60144.1"/>
    </source>
</evidence>
<dbReference type="Pfam" id="PF07495">
    <property type="entry name" value="Y_Y_Y"/>
    <property type="match status" value="1"/>
</dbReference>
<dbReference type="SUPFAM" id="SSF63829">
    <property type="entry name" value="Calcium-dependent phosphotriesterase"/>
    <property type="match status" value="2"/>
</dbReference>
<reference evidence="11 12" key="1">
    <citation type="submission" date="2019-02" db="EMBL/GenBank/DDBJ databases">
        <authorList>
            <person name="Li Y."/>
        </authorList>
    </citation>
    <scope>NUCLEOTIDE SEQUENCE [LARGE SCALE GENOMIC DNA]</scope>
    <source>
        <strain evidence="11 12">30C10-4-7</strain>
    </source>
</reference>
<proteinExistence type="predicted"/>
<dbReference type="EC" id="2.7.13.3" evidence="2"/>
<evidence type="ECO:0000256" key="2">
    <source>
        <dbReference type="ARBA" id="ARBA00012438"/>
    </source>
</evidence>
<dbReference type="CDD" id="cd00082">
    <property type="entry name" value="HisKA"/>
    <property type="match status" value="1"/>
</dbReference>
<dbReference type="InterPro" id="IPR036097">
    <property type="entry name" value="HisK_dim/P_sf"/>
</dbReference>
<keyword evidence="11" id="KW-0418">Kinase</keyword>
<dbReference type="SMART" id="SM00342">
    <property type="entry name" value="HTH_ARAC"/>
    <property type="match status" value="1"/>
</dbReference>
<dbReference type="SUPFAM" id="SSF47384">
    <property type="entry name" value="Homodimeric domain of signal transducing histidine kinase"/>
    <property type="match status" value="1"/>
</dbReference>
<dbReference type="Gene3D" id="1.10.287.130">
    <property type="match status" value="1"/>
</dbReference>
<dbReference type="SMART" id="SM00388">
    <property type="entry name" value="HisKA"/>
    <property type="match status" value="1"/>
</dbReference>
<name>A0A4Q6XRR5_9SPHI</name>
<dbReference type="Pfam" id="PF00072">
    <property type="entry name" value="Response_reg"/>
    <property type="match status" value="1"/>
</dbReference>
<feature type="domain" description="Response regulatory" evidence="10">
    <location>
        <begin position="1190"/>
        <end position="1305"/>
    </location>
</feature>
<dbReference type="SUPFAM" id="SSF55874">
    <property type="entry name" value="ATPase domain of HSP90 chaperone/DNA topoisomerase II/histidine kinase"/>
    <property type="match status" value="1"/>
</dbReference>
<dbReference type="PANTHER" id="PTHR43547">
    <property type="entry name" value="TWO-COMPONENT HISTIDINE KINASE"/>
    <property type="match status" value="1"/>
</dbReference>
<evidence type="ECO:0000259" key="8">
    <source>
        <dbReference type="PROSITE" id="PS01124"/>
    </source>
</evidence>
<dbReference type="Gene3D" id="1.10.10.60">
    <property type="entry name" value="Homeodomain-like"/>
    <property type="match status" value="1"/>
</dbReference>
<dbReference type="Gene3D" id="3.30.565.10">
    <property type="entry name" value="Histidine kinase-like ATPase, C-terminal domain"/>
    <property type="match status" value="1"/>
</dbReference>
<dbReference type="EMBL" id="SGIT01000002">
    <property type="protein sequence ID" value="RZF60144.1"/>
    <property type="molecule type" value="Genomic_DNA"/>
</dbReference>
<keyword evidence="3 6" id="KW-0597">Phosphoprotein</keyword>
<keyword evidence="5" id="KW-0804">Transcription</keyword>
<evidence type="ECO:0000256" key="6">
    <source>
        <dbReference type="PROSITE-ProRule" id="PRU00169"/>
    </source>
</evidence>
<dbReference type="RefSeq" id="WP_130142062.1">
    <property type="nucleotide sequence ID" value="NZ_SGIT01000002.1"/>
</dbReference>
<dbReference type="GO" id="GO:0003700">
    <property type="term" value="F:DNA-binding transcription factor activity"/>
    <property type="evidence" value="ECO:0007669"/>
    <property type="project" value="InterPro"/>
</dbReference>
<dbReference type="CDD" id="cd17574">
    <property type="entry name" value="REC_OmpR"/>
    <property type="match status" value="1"/>
</dbReference>
<dbReference type="InterPro" id="IPR013783">
    <property type="entry name" value="Ig-like_fold"/>
</dbReference>
<dbReference type="InterPro" id="IPR011123">
    <property type="entry name" value="Y_Y_Y"/>
</dbReference>
<evidence type="ECO:0000256" key="4">
    <source>
        <dbReference type="ARBA" id="ARBA00023015"/>
    </source>
</evidence>
<feature type="domain" description="HTH araC/xylS-type" evidence="8">
    <location>
        <begin position="1344"/>
        <end position="1443"/>
    </location>
</feature>
<accession>A0A4Q6XRR5</accession>
<dbReference type="Pfam" id="PF02518">
    <property type="entry name" value="HATPase_c"/>
    <property type="match status" value="1"/>
</dbReference>
<dbReference type="InterPro" id="IPR018060">
    <property type="entry name" value="HTH_AraC"/>
</dbReference>
<dbReference type="PROSITE" id="PS01124">
    <property type="entry name" value="HTH_ARAC_FAMILY_2"/>
    <property type="match status" value="1"/>
</dbReference>
<dbReference type="SMART" id="SM00387">
    <property type="entry name" value="HATPase_c"/>
    <property type="match status" value="1"/>
</dbReference>
<dbReference type="PROSITE" id="PS50109">
    <property type="entry name" value="HIS_KIN"/>
    <property type="match status" value="1"/>
</dbReference>
<evidence type="ECO:0000256" key="7">
    <source>
        <dbReference type="SAM" id="Phobius"/>
    </source>
</evidence>
<dbReference type="PROSITE" id="PS50110">
    <property type="entry name" value="RESPONSE_REGULATORY"/>
    <property type="match status" value="1"/>
</dbReference>
<organism evidence="11 12">
    <name type="scientific">Sphingobacterium corticibacterium</name>
    <dbReference type="NCBI Taxonomy" id="2484746"/>
    <lineage>
        <taxon>Bacteria</taxon>
        <taxon>Pseudomonadati</taxon>
        <taxon>Bacteroidota</taxon>
        <taxon>Sphingobacteriia</taxon>
        <taxon>Sphingobacteriales</taxon>
        <taxon>Sphingobacteriaceae</taxon>
        <taxon>Sphingobacterium</taxon>
    </lineage>
</organism>
<evidence type="ECO:0000256" key="3">
    <source>
        <dbReference type="ARBA" id="ARBA00022553"/>
    </source>
</evidence>
<keyword evidence="7" id="KW-1133">Transmembrane helix</keyword>
<comment type="catalytic activity">
    <reaction evidence="1">
        <text>ATP + protein L-histidine = ADP + protein N-phospho-L-histidine.</text>
        <dbReference type="EC" id="2.7.13.3"/>
    </reaction>
</comment>
<dbReference type="PANTHER" id="PTHR43547:SF2">
    <property type="entry name" value="HYBRID SIGNAL TRANSDUCTION HISTIDINE KINASE C"/>
    <property type="match status" value="1"/>
</dbReference>
<dbReference type="SUPFAM" id="SSF101898">
    <property type="entry name" value="NHL repeat"/>
    <property type="match status" value="1"/>
</dbReference>
<dbReference type="InterPro" id="IPR003594">
    <property type="entry name" value="HATPase_dom"/>
</dbReference>
<dbReference type="Pfam" id="PF07494">
    <property type="entry name" value="Reg_prop"/>
    <property type="match status" value="3"/>
</dbReference>
<dbReference type="Pfam" id="PF00512">
    <property type="entry name" value="HisKA"/>
    <property type="match status" value="1"/>
</dbReference>
<keyword evidence="11" id="KW-0808">Transferase</keyword>
<dbReference type="InterPro" id="IPR001789">
    <property type="entry name" value="Sig_transdc_resp-reg_receiver"/>
</dbReference>
<feature type="transmembrane region" description="Helical" evidence="7">
    <location>
        <begin position="892"/>
        <end position="916"/>
    </location>
</feature>
<keyword evidence="12" id="KW-1185">Reference proteome</keyword>
<evidence type="ECO:0000256" key="5">
    <source>
        <dbReference type="ARBA" id="ARBA00023163"/>
    </source>
</evidence>
<dbReference type="SMART" id="SM00448">
    <property type="entry name" value="REC"/>
    <property type="match status" value="1"/>
</dbReference>
<dbReference type="GO" id="GO:0000155">
    <property type="term" value="F:phosphorelay sensor kinase activity"/>
    <property type="evidence" value="ECO:0007669"/>
    <property type="project" value="InterPro"/>
</dbReference>
<dbReference type="InterPro" id="IPR011006">
    <property type="entry name" value="CheY-like_superfamily"/>
</dbReference>
<protein>
    <recommendedName>
        <fullName evidence="2">histidine kinase</fullName>
        <ecNumber evidence="2">2.7.13.3</ecNumber>
    </recommendedName>
</protein>
<feature type="modified residue" description="4-aspartylphosphate" evidence="6">
    <location>
        <position position="1238"/>
    </location>
</feature>
<dbReference type="Gene3D" id="2.60.40.10">
    <property type="entry name" value="Immunoglobulins"/>
    <property type="match status" value="1"/>
</dbReference>
<dbReference type="FunFam" id="2.60.40.10:FF:000791">
    <property type="entry name" value="Two-component system sensor histidine kinase/response regulator"/>
    <property type="match status" value="1"/>
</dbReference>
<dbReference type="InterPro" id="IPR004358">
    <property type="entry name" value="Sig_transdc_His_kin-like_C"/>
</dbReference>
<evidence type="ECO:0000259" key="10">
    <source>
        <dbReference type="PROSITE" id="PS50110"/>
    </source>
</evidence>
<dbReference type="InterPro" id="IPR015943">
    <property type="entry name" value="WD40/YVTN_repeat-like_dom_sf"/>
</dbReference>
<keyword evidence="7" id="KW-0812">Transmembrane</keyword>
<dbReference type="InterPro" id="IPR005467">
    <property type="entry name" value="His_kinase_dom"/>
</dbReference>
<sequence>MRIFTLTLLLLSVFVRLYGQPRSSIEHYSLQEGLPQRNIMGITQDKKGFIWLGTWDGICKFDGHTFTSYKTSPGDAVVMTTNRVDKILEDNDGYIWLCAYNQETFKFDPRTEKFVARYPASNKTFKTSHIRVQPSGNVWLTSEKEGAVCVTKSGEHAFSLERNNLPGNKVYSVYEDQEGVSWILTDNGVTQVSVASEASRILNNFYTAPRSALDRIPFFCALETDEEIWFGSGRGKILCYQKTSKSFLPFETGLSSDIVSMAKVYDNLLVILSAKDGFIICDRQRSQLKKVDSSTAKELPTNEMISCFVDKSHNIWLETNSKGLARYNIIEDKLRYYTPNDYGNNKAVHPSFFIVEDKMGGIWTHPHGGFSFYDPKTDRLVPFYNNPLSSEWRFSDVLHNIFQDRQGNLWMSARSGGLEKIVFDNPLFRLNDFYSNKVSATGFEVRSFLQDDKQRIWLGSMNGYISVYDAKKEFKGFLNKDGSISKNGTPLRSAAAYSFLQDRKGKIWIGTKGNGVYVLTPHNAPGETFHIQQFAHDASDRFSLSHNAVYAMHEDDQGHIWIGTFGGGINLFDTQQQRFINQNNRFANYPSEIGLRIRDIKSRGNKVYVGTTLGLLVLDMDYGQRQIKTHRIYAKRDKKESGLHANDVYDVLVTGQDEVYVATFGGGLAKVQHFDAEGFPGTFKIYDRQNGLLSSIVLSISEDGDQNLWINSEGSLSRFDPRTESFEQFNDVSRAIRNQNFTEASPLLTEEGDLIYGCAHGTLSFSTHRIAKNTFTPYLALTNFKVANQDYALAVQIDDADEVVLQHDQNTFSVEYAALDYADPNGIMYAYMLEGFDEDWIYGQQQRMANYTNIPPGEYVFKVRSTNSNGSWTSNTRMVSLLIQPSFWLTKWAYFIYTVSFGVLLYIIFRSLFVFYRMRDRIKLEQEQAELKTRFFTDISHEIRTPLTMIVSPIEHMLQHGKTHEILKPQLQLVLRNANRMLKMVNQILDFRKIQNRNLQIREIPIGTFIEELCRGSFQIIADQGVTLVVDNQVGDMKIWADSEGLEKLAYNLISNAVKHAAEGKCIEVSILSRENAVALQIRDYGEGMTKDTLGKLFTRFVSFSKDKSKPSTGIGLSIVQEIVEKHHAKIYVDSEVGSGTTFTVEFLLGLDHFVHDTEVEICKNGDAPQNLAIPVIDHIESIAPADKMSVLVVEDDPDLRTFIASLLQEYYEVYVAGDGKEGYEKTLEHMPDFILSDSMMPTVDGITFLQNVRDNRDTSHIPFILLTAKAGEQHELEGIRRGADDYITKPFRVNLLIAKIDNILKQRRLHADHLRSKPAPEQAEEVKSAVHNAITVQDELFLQKLQESVLEHMDDNTFTIDDLVNQTHLSRRVFFNKIKSLTGLAPVEFVRDIRLTHAAALLKTQLYMIKEVVYMVGFSDVRYFTQCFKEKYQMTPGQYKNRFK</sequence>
<dbReference type="InterPro" id="IPR036890">
    <property type="entry name" value="HATPase_C_sf"/>
</dbReference>
<keyword evidence="7" id="KW-0472">Membrane</keyword>
<dbReference type="SUPFAM" id="SSF46689">
    <property type="entry name" value="Homeodomain-like"/>
    <property type="match status" value="1"/>
</dbReference>
<keyword evidence="4" id="KW-0805">Transcription regulation</keyword>
<gene>
    <name evidence="11" type="ORF">EWE74_13580</name>
</gene>
<comment type="caution">
    <text evidence="11">The sequence shown here is derived from an EMBL/GenBank/DDBJ whole genome shotgun (WGS) entry which is preliminary data.</text>
</comment>